<reference evidence="8 9" key="1">
    <citation type="journal article" date="2021" name="Sci. Rep.">
        <title>The distribution of antibiotic resistance genes in chicken gut microbiota commensals.</title>
        <authorList>
            <person name="Juricova H."/>
            <person name="Matiasovicova J."/>
            <person name="Kubasova T."/>
            <person name="Cejkova D."/>
            <person name="Rychlik I."/>
        </authorList>
    </citation>
    <scope>NUCLEOTIDE SEQUENCE [LARGE SCALE GENOMIC DNA]</scope>
    <source>
        <strain evidence="8 9">An435</strain>
    </source>
</reference>
<protein>
    <submittedName>
        <fullName evidence="8">Cation:proton antiporter subunit C</fullName>
    </submittedName>
</protein>
<comment type="caution">
    <text evidence="8">The sequence shown here is derived from an EMBL/GenBank/DDBJ whole genome shotgun (WGS) entry which is preliminary data.</text>
</comment>
<dbReference type="InterPro" id="IPR039428">
    <property type="entry name" value="NUOK/Mnh_C1-like"/>
</dbReference>
<evidence type="ECO:0000256" key="2">
    <source>
        <dbReference type="ARBA" id="ARBA00010388"/>
    </source>
</evidence>
<dbReference type="PANTHER" id="PTHR34583:SF2">
    <property type="entry name" value="ANTIPORTER SUBUNIT MNHC2-RELATED"/>
    <property type="match status" value="1"/>
</dbReference>
<dbReference type="Gene3D" id="1.10.287.3510">
    <property type="match status" value="1"/>
</dbReference>
<keyword evidence="9" id="KW-1185">Reference proteome</keyword>
<feature type="transmembrane region" description="Helical" evidence="7">
    <location>
        <begin position="68"/>
        <end position="92"/>
    </location>
</feature>
<evidence type="ECO:0000313" key="9">
    <source>
        <dbReference type="Proteomes" id="UP000767334"/>
    </source>
</evidence>
<name>A0ABS2FD63_9CLOT</name>
<gene>
    <name evidence="8" type="ORF">H6A19_00755</name>
</gene>
<accession>A0ABS2FD63</accession>
<evidence type="ECO:0000256" key="5">
    <source>
        <dbReference type="ARBA" id="ARBA00022989"/>
    </source>
</evidence>
<evidence type="ECO:0000256" key="3">
    <source>
        <dbReference type="ARBA" id="ARBA00022475"/>
    </source>
</evidence>
<dbReference type="Pfam" id="PF00420">
    <property type="entry name" value="Oxidored_q2"/>
    <property type="match status" value="1"/>
</dbReference>
<keyword evidence="5 7" id="KW-1133">Transmembrane helix</keyword>
<dbReference type="PANTHER" id="PTHR34583">
    <property type="entry name" value="ANTIPORTER SUBUNIT MNHC2-RELATED"/>
    <property type="match status" value="1"/>
</dbReference>
<organism evidence="8 9">
    <name type="scientific">Clostridium saudiense</name>
    <dbReference type="NCBI Taxonomy" id="1414720"/>
    <lineage>
        <taxon>Bacteria</taxon>
        <taxon>Bacillati</taxon>
        <taxon>Bacillota</taxon>
        <taxon>Clostridia</taxon>
        <taxon>Eubacteriales</taxon>
        <taxon>Clostridiaceae</taxon>
        <taxon>Clostridium</taxon>
    </lineage>
</organism>
<keyword evidence="4 7" id="KW-0812">Transmembrane</keyword>
<sequence length="111" mass="12000">MTINYIGAFLLIVIGLAIIVLKKNLIKIVIGMGVLDSGINLLLISIGFRTNGTAPIFTDNSTYFVDPIPQALTLTSIVIGACVTSLALSIVIKIQKHYNSIESDDIRRIRG</sequence>
<keyword evidence="3" id="KW-1003">Cell membrane</keyword>
<proteinExistence type="inferred from homology"/>
<comment type="similarity">
    <text evidence="2">Belongs to the CPA3 antiporters (TC 2.A.63) subunit C family.</text>
</comment>
<comment type="subcellular location">
    <subcellularLocation>
        <location evidence="1">Cell membrane</location>
        <topology evidence="1">Multi-pass membrane protein</topology>
    </subcellularLocation>
</comment>
<evidence type="ECO:0000256" key="4">
    <source>
        <dbReference type="ARBA" id="ARBA00022692"/>
    </source>
</evidence>
<evidence type="ECO:0000256" key="7">
    <source>
        <dbReference type="SAM" id="Phobius"/>
    </source>
</evidence>
<evidence type="ECO:0000256" key="6">
    <source>
        <dbReference type="ARBA" id="ARBA00023136"/>
    </source>
</evidence>
<keyword evidence="6 7" id="KW-0472">Membrane</keyword>
<dbReference type="RefSeq" id="WP_195963661.1">
    <property type="nucleotide sequence ID" value="NZ_JACJLL010000003.1"/>
</dbReference>
<dbReference type="Proteomes" id="UP000767334">
    <property type="component" value="Unassembled WGS sequence"/>
</dbReference>
<feature type="transmembrane region" description="Helical" evidence="7">
    <location>
        <begin position="28"/>
        <end position="48"/>
    </location>
</feature>
<feature type="transmembrane region" description="Helical" evidence="7">
    <location>
        <begin position="6"/>
        <end position="21"/>
    </location>
</feature>
<dbReference type="InterPro" id="IPR050601">
    <property type="entry name" value="CPA3_antiporter_subunitC"/>
</dbReference>
<evidence type="ECO:0000256" key="1">
    <source>
        <dbReference type="ARBA" id="ARBA00004651"/>
    </source>
</evidence>
<evidence type="ECO:0000313" key="8">
    <source>
        <dbReference type="EMBL" id="MBM6817878.1"/>
    </source>
</evidence>
<dbReference type="EMBL" id="JACJLL010000003">
    <property type="protein sequence ID" value="MBM6817878.1"/>
    <property type="molecule type" value="Genomic_DNA"/>
</dbReference>